<gene>
    <name evidence="3" type="ORF">THASP1DRAFT_23997</name>
</gene>
<dbReference type="InterPro" id="IPR031731">
    <property type="entry name" value="CX9C"/>
</dbReference>
<accession>A0A4P9XPI9</accession>
<evidence type="ECO:0000313" key="4">
    <source>
        <dbReference type="Proteomes" id="UP000271241"/>
    </source>
</evidence>
<organism evidence="3 4">
    <name type="scientific">Thamnocephalis sphaerospora</name>
    <dbReference type="NCBI Taxonomy" id="78915"/>
    <lineage>
        <taxon>Eukaryota</taxon>
        <taxon>Fungi</taxon>
        <taxon>Fungi incertae sedis</taxon>
        <taxon>Zoopagomycota</taxon>
        <taxon>Zoopagomycotina</taxon>
        <taxon>Zoopagomycetes</taxon>
        <taxon>Zoopagales</taxon>
        <taxon>Sigmoideomycetaceae</taxon>
        <taxon>Thamnocephalis</taxon>
    </lineage>
</organism>
<dbReference type="Gene3D" id="1.10.287.2900">
    <property type="match status" value="2"/>
</dbReference>
<dbReference type="AlphaFoldDB" id="A0A4P9XPI9"/>
<dbReference type="GO" id="GO:0005758">
    <property type="term" value="C:mitochondrial intermembrane space"/>
    <property type="evidence" value="ECO:0007669"/>
    <property type="project" value="TreeGrafter"/>
</dbReference>
<evidence type="ECO:0000256" key="1">
    <source>
        <dbReference type="SAM" id="MobiDB-lite"/>
    </source>
</evidence>
<dbReference type="PROSITE" id="PS51808">
    <property type="entry name" value="CHCH"/>
    <property type="match status" value="2"/>
</dbReference>
<dbReference type="PANTHER" id="PTHR47106:SF1">
    <property type="entry name" value="COILED-COIL-HELIX-COILED-COIL-HELIX DOMAIN-CONTAINING PROTEIN 5"/>
    <property type="match status" value="1"/>
</dbReference>
<proteinExistence type="predicted"/>
<dbReference type="EMBL" id="KZ992657">
    <property type="protein sequence ID" value="RKP07924.1"/>
    <property type="molecule type" value="Genomic_DNA"/>
</dbReference>
<dbReference type="OrthoDB" id="2581252at2759"/>
<dbReference type="InterPro" id="IPR009069">
    <property type="entry name" value="Cys_alpha_HP_mot_SF"/>
</dbReference>
<dbReference type="InterPro" id="IPR052848">
    <property type="entry name" value="CHCH_domain-containing_protein"/>
</dbReference>
<evidence type="ECO:0000259" key="2">
    <source>
        <dbReference type="Pfam" id="PF16860"/>
    </source>
</evidence>
<dbReference type="SUPFAM" id="SSF47072">
    <property type="entry name" value="Cysteine alpha-hairpin motif"/>
    <property type="match status" value="1"/>
</dbReference>
<keyword evidence="4" id="KW-1185">Reference proteome</keyword>
<dbReference type="PANTHER" id="PTHR47106">
    <property type="entry name" value="COILED-COIL-HELIX-COILED-COIL-HELIX DOMAIN-CONTAINING PROTEIN 5"/>
    <property type="match status" value="1"/>
</dbReference>
<dbReference type="Pfam" id="PF16860">
    <property type="entry name" value="CX9C"/>
    <property type="match status" value="2"/>
</dbReference>
<dbReference type="Proteomes" id="UP000271241">
    <property type="component" value="Unassembled WGS sequence"/>
</dbReference>
<name>A0A4P9XPI9_9FUNG</name>
<protein>
    <recommendedName>
        <fullName evidence="2">IMS import disulfide relay-system CHCH-CHCH-like Cx9C domain-containing protein</fullName>
    </recommendedName>
</protein>
<dbReference type="GO" id="GO:0045333">
    <property type="term" value="P:cellular respiration"/>
    <property type="evidence" value="ECO:0007669"/>
    <property type="project" value="TreeGrafter"/>
</dbReference>
<evidence type="ECO:0000313" key="3">
    <source>
        <dbReference type="EMBL" id="RKP07924.1"/>
    </source>
</evidence>
<feature type="region of interest" description="Disordered" evidence="1">
    <location>
        <begin position="92"/>
        <end position="118"/>
    </location>
</feature>
<feature type="domain" description="IMS import disulfide relay-system CHCH-CHCH-like Cx9C" evidence="2">
    <location>
        <begin position="7"/>
        <end position="49"/>
    </location>
</feature>
<feature type="domain" description="IMS import disulfide relay-system CHCH-CHCH-like Cx9C" evidence="2">
    <location>
        <begin position="54"/>
        <end position="92"/>
    </location>
</feature>
<feature type="compositionally biased region" description="Low complexity" evidence="1">
    <location>
        <begin position="102"/>
        <end position="118"/>
    </location>
</feature>
<sequence length="118" mass="12772">MDATLTEVVKHCSEQLAAYSECVERNPLDWNEKCEKQRKGLTLCAENNVASLRRVKEACAEAIAAYDTCVSQNTTDPEQCMDALRALHTCTERAAGRRPGNASTPDATTPATTTPSAP</sequence>
<reference evidence="4" key="1">
    <citation type="journal article" date="2018" name="Nat. Microbiol.">
        <title>Leveraging single-cell genomics to expand the fungal tree of life.</title>
        <authorList>
            <person name="Ahrendt S.R."/>
            <person name="Quandt C.A."/>
            <person name="Ciobanu D."/>
            <person name="Clum A."/>
            <person name="Salamov A."/>
            <person name="Andreopoulos B."/>
            <person name="Cheng J.F."/>
            <person name="Woyke T."/>
            <person name="Pelin A."/>
            <person name="Henrissat B."/>
            <person name="Reynolds N.K."/>
            <person name="Benny G.L."/>
            <person name="Smith M.E."/>
            <person name="James T.Y."/>
            <person name="Grigoriev I.V."/>
        </authorList>
    </citation>
    <scope>NUCLEOTIDE SEQUENCE [LARGE SCALE GENOMIC DNA]</scope>
    <source>
        <strain evidence="4">RSA 1356</strain>
    </source>
</reference>